<dbReference type="InterPro" id="IPR043504">
    <property type="entry name" value="Peptidase_S1_PA_chymotrypsin"/>
</dbReference>
<evidence type="ECO:0000313" key="1">
    <source>
        <dbReference type="EMBL" id="MDQ1031267.1"/>
    </source>
</evidence>
<comment type="caution">
    <text evidence="1">The sequence shown here is derived from an EMBL/GenBank/DDBJ whole genome shotgun (WGS) entry which is preliminary data.</text>
</comment>
<dbReference type="RefSeq" id="WP_307527292.1">
    <property type="nucleotide sequence ID" value="NZ_JAUSZI010000002.1"/>
</dbReference>
<reference evidence="1 2" key="1">
    <citation type="submission" date="2023-07" db="EMBL/GenBank/DDBJ databases">
        <title>Comparative genomics of wheat-associated soil bacteria to identify genetic determinants of phenazine resistance.</title>
        <authorList>
            <person name="Mouncey N."/>
        </authorList>
    </citation>
    <scope>NUCLEOTIDE SEQUENCE [LARGE SCALE GENOMIC DNA]</scope>
    <source>
        <strain evidence="1 2">V2I4</strain>
    </source>
</reference>
<keyword evidence="2" id="KW-1185">Reference proteome</keyword>
<sequence>MGGLMTKYMLAARDEAEQLLIWGSQTAAAPPFAEHTPLLAHESIRLVGAGWEWGPTATAPEPNIVGVGLREKVTAGHRTGVPSIAVYVVQKEPVFAVSGPAVPKEIDGVPTDVVETGGFMPFSPRLRLRPTASGASIGHSAGTLGSLGFFARRGSSRQLYLVSCNHVLARTNRAHKNDAVLQPAPYDGADPDHDQVGCLDDWEELYFDAPNRIDAALAEIADAAEVYSPGVYNVGDIDPRPQDPAEHLPVLKSGRTSQVTHGEVTDPMNTLVIPYGSRKAIMREQVIVEATTKGQRFSKPGDSGALVLEEGTLRPVGMICGGSRRFRYTIANRITNVLDDLGVSFWQ</sequence>
<gene>
    <name evidence="1" type="ORF">QF035_008849</name>
</gene>
<dbReference type="SUPFAM" id="SSF50494">
    <property type="entry name" value="Trypsin-like serine proteases"/>
    <property type="match status" value="1"/>
</dbReference>
<protein>
    <submittedName>
        <fullName evidence="1">Uncharacterized protein</fullName>
    </submittedName>
</protein>
<organism evidence="1 2">
    <name type="scientific">Streptomyces umbrinus</name>
    <dbReference type="NCBI Taxonomy" id="67370"/>
    <lineage>
        <taxon>Bacteria</taxon>
        <taxon>Bacillati</taxon>
        <taxon>Actinomycetota</taxon>
        <taxon>Actinomycetes</taxon>
        <taxon>Kitasatosporales</taxon>
        <taxon>Streptomycetaceae</taxon>
        <taxon>Streptomyces</taxon>
        <taxon>Streptomyces phaeochromogenes group</taxon>
    </lineage>
</organism>
<dbReference type="Proteomes" id="UP001230328">
    <property type="component" value="Unassembled WGS sequence"/>
</dbReference>
<proteinExistence type="predicted"/>
<dbReference type="EMBL" id="JAUSZI010000002">
    <property type="protein sequence ID" value="MDQ1031267.1"/>
    <property type="molecule type" value="Genomic_DNA"/>
</dbReference>
<dbReference type="Gene3D" id="2.40.10.10">
    <property type="entry name" value="Trypsin-like serine proteases"/>
    <property type="match status" value="2"/>
</dbReference>
<accession>A0ABU0T6Q9</accession>
<dbReference type="InterPro" id="IPR009003">
    <property type="entry name" value="Peptidase_S1_PA"/>
</dbReference>
<evidence type="ECO:0000313" key="2">
    <source>
        <dbReference type="Proteomes" id="UP001230328"/>
    </source>
</evidence>
<name>A0ABU0T6Q9_9ACTN</name>